<keyword evidence="2" id="KW-1185">Reference proteome</keyword>
<dbReference type="RefSeq" id="WP_202677763.1">
    <property type="nucleotide sequence ID" value="NZ_CP068596.1"/>
</dbReference>
<proteinExistence type="predicted"/>
<dbReference type="AlphaFoldDB" id="A0A974SGP9"/>
<protein>
    <submittedName>
        <fullName evidence="1">Uncharacterized protein</fullName>
    </submittedName>
</protein>
<keyword evidence="1" id="KW-0614">Plasmid</keyword>
<organism evidence="1 2">
    <name type="scientific">Paenibacillus sonchi</name>
    <dbReference type="NCBI Taxonomy" id="373687"/>
    <lineage>
        <taxon>Bacteria</taxon>
        <taxon>Bacillati</taxon>
        <taxon>Bacillota</taxon>
        <taxon>Bacilli</taxon>
        <taxon>Bacillales</taxon>
        <taxon>Paenibacillaceae</taxon>
        <taxon>Paenibacillus</taxon>
        <taxon>Paenibacillus sonchi group</taxon>
    </lineage>
</organism>
<evidence type="ECO:0000313" key="2">
    <source>
        <dbReference type="Proteomes" id="UP000595841"/>
    </source>
</evidence>
<evidence type="ECO:0000313" key="1">
    <source>
        <dbReference type="EMBL" id="QQZ64616.1"/>
    </source>
</evidence>
<sequence>MERERLMILRTIGFKCFVDAPIEEIGPVLKKIKFHSGKKDMWSRSIGAHTLQISPRITMCSAERSFFWVHFFREGASVEKNALDRVLADWYFTMSKHFVTVVNWMQAAVEVDPFSSIYGYTENTPRIWSKVDKQLRFSFYPVRQSYLLDVRNDDIRIAIPHHRYSLWLDDLEHNVQGHKKPDDQISLDLII</sequence>
<reference evidence="1 2" key="1">
    <citation type="submission" date="2021-01" db="EMBL/GenBank/DDBJ databases">
        <title>Whole genome sequence of Paenibacillus sonchi LMG 24727 for comparative genomics.</title>
        <authorList>
            <person name="Lee G."/>
            <person name="Kim M.-J."/>
            <person name="Lim K."/>
            <person name="Shin J.-H."/>
        </authorList>
    </citation>
    <scope>NUCLEOTIDE SEQUENCE [LARGE SCALE GENOMIC DNA]</scope>
    <source>
        <strain evidence="1 2">LMG 24727</strain>
        <plasmid evidence="1 2">unnamed1</plasmid>
    </source>
</reference>
<dbReference type="KEGG" id="pson:JI735_33745"/>
<dbReference type="EMBL" id="CP068596">
    <property type="protein sequence ID" value="QQZ64616.1"/>
    <property type="molecule type" value="Genomic_DNA"/>
</dbReference>
<dbReference type="Proteomes" id="UP000595841">
    <property type="component" value="Plasmid unnamed1"/>
</dbReference>
<accession>A0A974SGP9</accession>
<geneLocation type="plasmid" evidence="1 2">
    <name>unnamed1</name>
</geneLocation>
<gene>
    <name evidence="1" type="ORF">JI735_33745</name>
</gene>
<name>A0A974SGP9_9BACL</name>